<dbReference type="PANTHER" id="PTHR46319:SF1">
    <property type="entry name" value="ZINC FINGER FYVE DOMAIN-CONTAINING PROTEIN 16"/>
    <property type="match status" value="1"/>
</dbReference>
<feature type="region of interest" description="Disordered" evidence="2">
    <location>
        <begin position="1"/>
        <end position="70"/>
    </location>
</feature>
<comment type="similarity">
    <text evidence="1">Belongs to the menorin family.</text>
</comment>
<evidence type="ECO:0000256" key="2">
    <source>
        <dbReference type="SAM" id="MobiDB-lite"/>
    </source>
</evidence>
<dbReference type="InterPro" id="IPR022557">
    <property type="entry name" value="SARA-like_C"/>
</dbReference>
<dbReference type="GO" id="GO:0006622">
    <property type="term" value="P:protein targeting to lysosome"/>
    <property type="evidence" value="ECO:0007669"/>
    <property type="project" value="TreeGrafter"/>
</dbReference>
<dbReference type="Gene3D" id="3.30.1360.220">
    <property type="entry name" value="Domain of unknown function (DUF3480), N-terminal subdomain"/>
    <property type="match status" value="1"/>
</dbReference>
<dbReference type="Pfam" id="PF10223">
    <property type="entry name" value="Menorin_N"/>
    <property type="match status" value="1"/>
</dbReference>
<protein>
    <recommendedName>
        <fullName evidence="3">Smad anchor for receptor activation-like C-terminal domain-containing protein</fullName>
    </recommendedName>
</protein>
<evidence type="ECO:0000313" key="5">
    <source>
        <dbReference type="Proteomes" id="UP001159641"/>
    </source>
</evidence>
<feature type="region of interest" description="Disordered" evidence="2">
    <location>
        <begin position="610"/>
        <end position="630"/>
    </location>
</feature>
<evidence type="ECO:0000259" key="3">
    <source>
        <dbReference type="SMART" id="SM01421"/>
    </source>
</evidence>
<dbReference type="Gene3D" id="3.30.500.40">
    <property type="match status" value="1"/>
</dbReference>
<dbReference type="SMART" id="SM01421">
    <property type="entry name" value="DUF3480"/>
    <property type="match status" value="1"/>
</dbReference>
<feature type="domain" description="Smad anchor for receptor activation-like C-terminal" evidence="3">
    <location>
        <begin position="276"/>
        <end position="601"/>
    </location>
</feature>
<dbReference type="GO" id="GO:0031901">
    <property type="term" value="C:early endosome membrane"/>
    <property type="evidence" value="ECO:0007669"/>
    <property type="project" value="TreeGrafter"/>
</dbReference>
<comment type="caution">
    <text evidence="4">The sequence shown here is derived from an EMBL/GenBank/DDBJ whole genome shotgun (WGS) entry which is preliminary data.</text>
</comment>
<accession>A0AB34H452</accession>
<dbReference type="PANTHER" id="PTHR46319">
    <property type="entry name" value="ZINC FINGER FYVE DOMAIN-CONTAINING PROTEIN"/>
    <property type="match status" value="1"/>
</dbReference>
<dbReference type="Proteomes" id="UP001159641">
    <property type="component" value="Unassembled WGS sequence"/>
</dbReference>
<dbReference type="FunFam" id="3.30.1360.220:FF:000001">
    <property type="entry name" value="Zinc finger, FYVE domain-containing 9a"/>
    <property type="match status" value="1"/>
</dbReference>
<organism evidence="4 5">
    <name type="scientific">Eschrichtius robustus</name>
    <name type="common">California gray whale</name>
    <name type="synonym">Eschrichtius gibbosus</name>
    <dbReference type="NCBI Taxonomy" id="9764"/>
    <lineage>
        <taxon>Eukaryota</taxon>
        <taxon>Metazoa</taxon>
        <taxon>Chordata</taxon>
        <taxon>Craniata</taxon>
        <taxon>Vertebrata</taxon>
        <taxon>Euteleostomi</taxon>
        <taxon>Mammalia</taxon>
        <taxon>Eutheria</taxon>
        <taxon>Laurasiatheria</taxon>
        <taxon>Artiodactyla</taxon>
        <taxon>Whippomorpha</taxon>
        <taxon>Cetacea</taxon>
        <taxon>Mysticeti</taxon>
        <taxon>Eschrichtiidae</taxon>
        <taxon>Eschrichtius</taxon>
    </lineage>
</organism>
<keyword evidence="5" id="KW-1185">Reference proteome</keyword>
<gene>
    <name evidence="4" type="ORF">J1605_006379</name>
</gene>
<dbReference type="EMBL" id="JAIQCJ010001992">
    <property type="protein sequence ID" value="KAJ8786404.1"/>
    <property type="molecule type" value="Genomic_DNA"/>
</dbReference>
<name>A0AB34H452_ESCRO</name>
<dbReference type="Pfam" id="PF11979">
    <property type="entry name" value="SARA_C"/>
    <property type="match status" value="1"/>
</dbReference>
<dbReference type="GO" id="GO:0016197">
    <property type="term" value="P:endosomal transport"/>
    <property type="evidence" value="ECO:0007669"/>
    <property type="project" value="TreeGrafter"/>
</dbReference>
<dbReference type="AlphaFoldDB" id="A0AB34H452"/>
<feature type="compositionally biased region" description="Polar residues" evidence="2">
    <location>
        <begin position="31"/>
        <end position="70"/>
    </location>
</feature>
<feature type="compositionally biased region" description="Polar residues" evidence="2">
    <location>
        <begin position="10"/>
        <end position="20"/>
    </location>
</feature>
<evidence type="ECO:0000256" key="1">
    <source>
        <dbReference type="ARBA" id="ARBA00044953"/>
    </source>
</evidence>
<dbReference type="InterPro" id="IPR019356">
    <property type="entry name" value="Menorin_dom"/>
</dbReference>
<reference evidence="4 5" key="1">
    <citation type="submission" date="2022-11" db="EMBL/GenBank/DDBJ databases">
        <title>Whole genome sequence of Eschrichtius robustus ER-17-0199.</title>
        <authorList>
            <person name="Bruniche-Olsen A."/>
            <person name="Black A.N."/>
            <person name="Fields C.J."/>
            <person name="Walden K."/>
            <person name="Dewoody J.A."/>
        </authorList>
    </citation>
    <scope>NUCLEOTIDE SEQUENCE [LARGE SCALE GENOMIC DNA]</scope>
    <source>
        <strain evidence="4">ER-17-0199</strain>
        <tissue evidence="4">Blubber</tissue>
    </source>
</reference>
<proteinExistence type="inferred from homology"/>
<sequence length="900" mass="99707">MISTVDHAHSTTVEKPNSETGDIRNEIIRSPISQVPSVEKLPTNTGTEGLPTNTGTEGLPTNTGTEGLPTSGSFTLDDDVFAEIEGLSSPTGVLVNSHVPVASISDYRLLCGIDKNVCNKISLLPDDEDSLPPLLVASGEKGSVPVIEEHPSHEQIILLLEGEGFCPVTFVLNANLLVNVKLAFYSSDKYWYFSTNGLHGLGQAEIIILLLCLPSEDTIPKDIFRLFITIYKDALKGKYIENLDSITFTESFLSSKDHGGFLFITPTFQKLDDLLLPSNPFLCGILIQKLEIPWAKVFPMRLMLRLGAEYKAYPAPLTSIRGRKPLFGEIGHTIMNLLVDLRNYQYTLHNIDQLLIHMEMGKSCIKIPRKKYNDVMKVINSSNEHVISIGASFSTEADSHLVCIQNDGVYQTQANSATGHPRKVTGASFVVFNGALKASSGFLAKSSIVEDGLMVQITPETMDGLRLALREQKDFKITCGKVDAVDMREYVDICWVDSEEKGNKGVISSVDGISLQGFPSEKIKLEADFETDEKIVKCTEVFYFLKDQDLSISATRYQFAKEIAMACSAALCPHLKTLKSNGINKIGLRVSIDTDMDAKTIREDGGLAKLKPPPLRVRTAPRPLPPPPRKLLLGGRRRPRRGLFTVESGFLATCDRSSAAPTAQRLRRLRTTVTMTATAGAPGSWSENILEYFLRNNQITTEDGAQIIWYHAANHKVQVNEALRSTAHMIEADVIFPSDGSEHGQPIMAHPPETNSDNTLQEWLAEVIKSNKGIKLDFKSLAAVEPSMMLLENVKRHLKRPVWINADILPGPNGNSRVVDAKPFIDTVTSFFPDVTFSLGWTTGWHPEKVNEGYSWIMVKEMEYICNELNQLVTFPVRAALVRQSCSQLLWLLKQSNRYV</sequence>
<evidence type="ECO:0000313" key="4">
    <source>
        <dbReference type="EMBL" id="KAJ8786404.1"/>
    </source>
</evidence>